<keyword evidence="1 2" id="KW-0732">Signal</keyword>
<dbReference type="InterPro" id="IPR032675">
    <property type="entry name" value="LRR_dom_sf"/>
</dbReference>
<dbReference type="STRING" id="1416779.SAMN05444409_0186"/>
<accession>A0A1N6E010</accession>
<evidence type="ECO:0000313" key="5">
    <source>
        <dbReference type="Proteomes" id="UP000185207"/>
    </source>
</evidence>
<evidence type="ECO:0000259" key="3">
    <source>
        <dbReference type="Pfam" id="PF18962"/>
    </source>
</evidence>
<dbReference type="Gene3D" id="3.80.10.10">
    <property type="entry name" value="Ribonuclease Inhibitor"/>
    <property type="match status" value="1"/>
</dbReference>
<feature type="signal peptide" evidence="2">
    <location>
        <begin position="1"/>
        <end position="18"/>
    </location>
</feature>
<keyword evidence="5" id="KW-1185">Reference proteome</keyword>
<dbReference type="Pfam" id="PF18962">
    <property type="entry name" value="Por_Secre_tail"/>
    <property type="match status" value="1"/>
</dbReference>
<dbReference type="NCBIfam" id="TIGR04183">
    <property type="entry name" value="Por_Secre_tail"/>
    <property type="match status" value="1"/>
</dbReference>
<protein>
    <submittedName>
        <fullName evidence="4">Por secretion system C-terminal sorting domain-containing protein</fullName>
    </submittedName>
</protein>
<feature type="chain" id="PRO_5012387619" evidence="2">
    <location>
        <begin position="19"/>
        <end position="344"/>
    </location>
</feature>
<dbReference type="AlphaFoldDB" id="A0A1N6E010"/>
<organism evidence="4 5">
    <name type="scientific">Epilithonimonas zeae</name>
    <dbReference type="NCBI Taxonomy" id="1416779"/>
    <lineage>
        <taxon>Bacteria</taxon>
        <taxon>Pseudomonadati</taxon>
        <taxon>Bacteroidota</taxon>
        <taxon>Flavobacteriia</taxon>
        <taxon>Flavobacteriales</taxon>
        <taxon>Weeksellaceae</taxon>
        <taxon>Chryseobacterium group</taxon>
        <taxon>Epilithonimonas</taxon>
    </lineage>
</organism>
<evidence type="ECO:0000256" key="1">
    <source>
        <dbReference type="ARBA" id="ARBA00022729"/>
    </source>
</evidence>
<feature type="domain" description="Secretion system C-terminal sorting" evidence="3">
    <location>
        <begin position="282"/>
        <end position="336"/>
    </location>
</feature>
<evidence type="ECO:0000313" key="4">
    <source>
        <dbReference type="EMBL" id="SIN76360.1"/>
    </source>
</evidence>
<dbReference type="RefSeq" id="WP_074233054.1">
    <property type="nucleotide sequence ID" value="NZ_FSRK01000001.1"/>
</dbReference>
<sequence length="344" mass="39305">MKKLFNLLFLAFVHFAFSQNINFTDANFKSFLLESNSTNGFVRDLNNNSIKLDQNNDGEIQISEAENVSLISFNGRFGSFNYTVYYFWGHYDNPLTIKDIYSLGGLNNFKNLKVLDCAYAKITTIDFTDLSKLEQVICKKNQINSFTNFQFVKSLRALDCSYNFLETLDLSQSSVNLPDRAYVLFRFNDNNFKSLNLQNGKNTSWCILADWMFCPFSSEAGNMFSTCCYPPKIENNPNLTDLKINCYDFGYPGFAVTNCEVQSTEEIANLIDKIKVSQNKSNGILTIMSPLKIDSYTILDMSGRVLKSEKTDNKNIDISYFNKGVYIIKVETKEGIANLKFIKN</sequence>
<dbReference type="EMBL" id="FSRK01000001">
    <property type="protein sequence ID" value="SIN76360.1"/>
    <property type="molecule type" value="Genomic_DNA"/>
</dbReference>
<dbReference type="Proteomes" id="UP000185207">
    <property type="component" value="Unassembled WGS sequence"/>
</dbReference>
<gene>
    <name evidence="4" type="ORF">SAMN05444409_0186</name>
</gene>
<proteinExistence type="predicted"/>
<dbReference type="InterPro" id="IPR026444">
    <property type="entry name" value="Secre_tail"/>
</dbReference>
<name>A0A1N6E010_9FLAO</name>
<dbReference type="OrthoDB" id="1110367at2"/>
<dbReference type="SUPFAM" id="SSF52075">
    <property type="entry name" value="Outer arm dynein light chain 1"/>
    <property type="match status" value="1"/>
</dbReference>
<evidence type="ECO:0000256" key="2">
    <source>
        <dbReference type="SAM" id="SignalP"/>
    </source>
</evidence>
<reference evidence="5" key="1">
    <citation type="submission" date="2016-11" db="EMBL/GenBank/DDBJ databases">
        <authorList>
            <person name="Varghese N."/>
            <person name="Submissions S."/>
        </authorList>
    </citation>
    <scope>NUCLEOTIDE SEQUENCE [LARGE SCALE GENOMIC DNA]</scope>
    <source>
        <strain evidence="5">DSM 27623</strain>
    </source>
</reference>